<sequence>MKHYLPPDRHSRARSIPIPPFHAVPLRLRAAGWTPLRQAEFIGHLAATRSVARAAREVSMARETAYRLRDKPGAQGFAAAWDLALTRLGSEASRARLLVALAAAREALKPSWKVTTAQLTWRVETGIWQVRLCAGRYDSVRRKADNPALFALLARTGRGAMGEMV</sequence>
<evidence type="ECO:0000313" key="2">
    <source>
        <dbReference type="Proteomes" id="UP000776651"/>
    </source>
</evidence>
<dbReference type="RefSeq" id="WP_221597748.1">
    <property type="nucleotide sequence ID" value="NZ_JAIGNQ010000002.1"/>
</dbReference>
<accession>A0ABS7JE95</accession>
<keyword evidence="2" id="KW-1185">Reference proteome</keyword>
<name>A0ABS7JE95_9SPHN</name>
<comment type="caution">
    <text evidence="1">The sequence shown here is derived from an EMBL/GenBank/DDBJ whole genome shotgun (WGS) entry which is preliminary data.</text>
</comment>
<dbReference type="Proteomes" id="UP000776651">
    <property type="component" value="Unassembled WGS sequence"/>
</dbReference>
<reference evidence="1 2" key="1">
    <citation type="submission" date="2021-08" db="EMBL/GenBank/DDBJ databases">
        <title>Comparative Genomics Analysis of the Genus Qipengyuania Reveals Extensive Genetic Diversity and Metabolic Versatility, Including the Description of Fifteen Novel Species.</title>
        <authorList>
            <person name="Liu Y."/>
        </authorList>
    </citation>
    <scope>NUCLEOTIDE SEQUENCE [LARGE SCALE GENOMIC DNA]</scope>
    <source>
        <strain evidence="1 2">GH25</strain>
    </source>
</reference>
<proteinExistence type="predicted"/>
<dbReference type="EMBL" id="JAIGNQ010000002">
    <property type="protein sequence ID" value="MBX7488347.1"/>
    <property type="molecule type" value="Genomic_DNA"/>
</dbReference>
<evidence type="ECO:0008006" key="3">
    <source>
        <dbReference type="Google" id="ProtNLM"/>
    </source>
</evidence>
<gene>
    <name evidence="1" type="ORF">K3177_07450</name>
</gene>
<evidence type="ECO:0000313" key="1">
    <source>
        <dbReference type="EMBL" id="MBX7488347.1"/>
    </source>
</evidence>
<protein>
    <recommendedName>
        <fullName evidence="3">Helix-turn-helix domain-containing protein</fullName>
    </recommendedName>
</protein>
<organism evidence="1 2">
    <name type="scientific">Qipengyuania pacifica</name>
    <dbReference type="NCBI Taxonomy" id="2860199"/>
    <lineage>
        <taxon>Bacteria</taxon>
        <taxon>Pseudomonadati</taxon>
        <taxon>Pseudomonadota</taxon>
        <taxon>Alphaproteobacteria</taxon>
        <taxon>Sphingomonadales</taxon>
        <taxon>Erythrobacteraceae</taxon>
        <taxon>Qipengyuania</taxon>
    </lineage>
</organism>